<evidence type="ECO:0000313" key="3">
    <source>
        <dbReference type="WBParaSite" id="Pan_g17411.t1"/>
    </source>
</evidence>
<dbReference type="WBParaSite" id="Pan_g17411.t1">
    <property type="protein sequence ID" value="Pan_g17411.t1"/>
    <property type="gene ID" value="Pan_g17411"/>
</dbReference>
<evidence type="ECO:0000313" key="2">
    <source>
        <dbReference type="Proteomes" id="UP000492821"/>
    </source>
</evidence>
<proteinExistence type="predicted"/>
<reference evidence="3" key="2">
    <citation type="submission" date="2020-10" db="UniProtKB">
        <authorList>
            <consortium name="WormBaseParasite"/>
        </authorList>
    </citation>
    <scope>IDENTIFICATION</scope>
</reference>
<name>A0A7E4V896_PANRE</name>
<feature type="region of interest" description="Disordered" evidence="1">
    <location>
        <begin position="85"/>
        <end position="134"/>
    </location>
</feature>
<organism evidence="2 3">
    <name type="scientific">Panagrellus redivivus</name>
    <name type="common">Microworm</name>
    <dbReference type="NCBI Taxonomy" id="6233"/>
    <lineage>
        <taxon>Eukaryota</taxon>
        <taxon>Metazoa</taxon>
        <taxon>Ecdysozoa</taxon>
        <taxon>Nematoda</taxon>
        <taxon>Chromadorea</taxon>
        <taxon>Rhabditida</taxon>
        <taxon>Tylenchina</taxon>
        <taxon>Panagrolaimomorpha</taxon>
        <taxon>Panagrolaimoidea</taxon>
        <taxon>Panagrolaimidae</taxon>
        <taxon>Panagrellus</taxon>
    </lineage>
</organism>
<evidence type="ECO:0000256" key="1">
    <source>
        <dbReference type="SAM" id="MobiDB-lite"/>
    </source>
</evidence>
<keyword evidence="2" id="KW-1185">Reference proteome</keyword>
<dbReference type="AlphaFoldDB" id="A0A7E4V896"/>
<protein>
    <submittedName>
        <fullName evidence="3">Uncharacterized protein</fullName>
    </submittedName>
</protein>
<sequence>MAVARRRIPQKTNIIEKKEKKQQMKMEVDIVSRLTEGSDCCVCCRWTTLAHSAKPVPLWAMGAACLAILGALADDAAQLLPASLPFTPQNHGKTKNDERQKETTLGLILPPDSATRGPSFSKSHQGGWGQFLKN</sequence>
<reference evidence="2" key="1">
    <citation type="journal article" date="2013" name="Genetics">
        <title>The draft genome and transcriptome of Panagrellus redivivus are shaped by the harsh demands of a free-living lifestyle.</title>
        <authorList>
            <person name="Srinivasan J."/>
            <person name="Dillman A.R."/>
            <person name="Macchietto M.G."/>
            <person name="Heikkinen L."/>
            <person name="Lakso M."/>
            <person name="Fracchia K.M."/>
            <person name="Antoshechkin I."/>
            <person name="Mortazavi A."/>
            <person name="Wong G."/>
            <person name="Sternberg P.W."/>
        </authorList>
    </citation>
    <scope>NUCLEOTIDE SEQUENCE [LARGE SCALE GENOMIC DNA]</scope>
    <source>
        <strain evidence="2">MT8872</strain>
    </source>
</reference>
<dbReference type="Proteomes" id="UP000492821">
    <property type="component" value="Unassembled WGS sequence"/>
</dbReference>
<accession>A0A7E4V896</accession>